<organism evidence="1 2">
    <name type="scientific">Beta vulgaris subsp. vulgaris</name>
    <name type="common">Beet</name>
    <dbReference type="NCBI Taxonomy" id="3555"/>
    <lineage>
        <taxon>Eukaryota</taxon>
        <taxon>Viridiplantae</taxon>
        <taxon>Streptophyta</taxon>
        <taxon>Embryophyta</taxon>
        <taxon>Tracheophyta</taxon>
        <taxon>Spermatophyta</taxon>
        <taxon>Magnoliopsida</taxon>
        <taxon>eudicotyledons</taxon>
        <taxon>Gunneridae</taxon>
        <taxon>Pentapetalae</taxon>
        <taxon>Caryophyllales</taxon>
        <taxon>Chenopodiaceae</taxon>
        <taxon>Betoideae</taxon>
        <taxon>Beta</taxon>
    </lineage>
</organism>
<proteinExistence type="predicted"/>
<sequence>MGVFCSTSYNESI</sequence>
<evidence type="ECO:0000313" key="2">
    <source>
        <dbReference type="Proteomes" id="UP000035740"/>
    </source>
</evidence>
<dbReference type="EMBL" id="KQ090899">
    <property type="protein sequence ID" value="KMS94777.1"/>
    <property type="molecule type" value="Genomic_DNA"/>
</dbReference>
<evidence type="ECO:0000313" key="1">
    <source>
        <dbReference type="EMBL" id="KMS94777.1"/>
    </source>
</evidence>
<keyword evidence="2" id="KW-1185">Reference proteome</keyword>
<dbReference type="Proteomes" id="UP000035740">
    <property type="component" value="Unassembled WGS sequence"/>
</dbReference>
<feature type="non-terminal residue" evidence="1">
    <location>
        <position position="13"/>
    </location>
</feature>
<protein>
    <submittedName>
        <fullName evidence="1">Uncharacterized protein</fullName>
    </submittedName>
</protein>
<accession>A0A0J8B4L5</accession>
<gene>
    <name evidence="1" type="ORF">BVRB_015380</name>
</gene>
<name>A0A0J8B4L5_BETVV</name>
<reference evidence="1 2" key="1">
    <citation type="journal article" date="2014" name="Nature">
        <title>The genome of the recently domesticated crop plant sugar beet (Beta vulgaris).</title>
        <authorList>
            <person name="Dohm J.C."/>
            <person name="Minoche A.E."/>
            <person name="Holtgrawe D."/>
            <person name="Capella-Gutierrez S."/>
            <person name="Zakrzewski F."/>
            <person name="Tafer H."/>
            <person name="Rupp O."/>
            <person name="Sorensen T.R."/>
            <person name="Stracke R."/>
            <person name="Reinhardt R."/>
            <person name="Goesmann A."/>
            <person name="Kraft T."/>
            <person name="Schulz B."/>
            <person name="Stadler P.F."/>
            <person name="Schmidt T."/>
            <person name="Gabaldon T."/>
            <person name="Lehrach H."/>
            <person name="Weisshaar B."/>
            <person name="Himmelbauer H."/>
        </authorList>
    </citation>
    <scope>NUCLEOTIDE SEQUENCE [LARGE SCALE GENOMIC DNA]</scope>
    <source>
        <tissue evidence="1">Taproot</tissue>
    </source>
</reference>